<evidence type="ECO:0000313" key="2">
    <source>
        <dbReference type="EMBL" id="MFC5217323.1"/>
    </source>
</evidence>
<sequence>MADPGAKRVRAGAVAKATKAELDDLGVSPEKNASAAAAMRLAKIMDSSVDPKEVAATARELRQAMHTVRALAPPRSRGDIVDELASRRPRHSA</sequence>
<proteinExistence type="predicted"/>
<protein>
    <submittedName>
        <fullName evidence="2">Uncharacterized protein</fullName>
    </submittedName>
</protein>
<gene>
    <name evidence="2" type="ORF">ACFPQ9_26135</name>
</gene>
<reference evidence="3" key="1">
    <citation type="journal article" date="2019" name="Int. J. Syst. Evol. Microbiol.">
        <title>The Global Catalogue of Microorganisms (GCM) 10K type strain sequencing project: providing services to taxonomists for standard genome sequencing and annotation.</title>
        <authorList>
            <consortium name="The Broad Institute Genomics Platform"/>
            <consortium name="The Broad Institute Genome Sequencing Center for Infectious Disease"/>
            <person name="Wu L."/>
            <person name="Ma J."/>
        </authorList>
    </citation>
    <scope>NUCLEOTIDE SEQUENCE [LARGE SCALE GENOMIC DNA]</scope>
    <source>
        <strain evidence="3">KCTC 42586</strain>
    </source>
</reference>
<accession>A0ABW0CPN8</accession>
<dbReference type="EMBL" id="JBHSKM010000019">
    <property type="protein sequence ID" value="MFC5217323.1"/>
    <property type="molecule type" value="Genomic_DNA"/>
</dbReference>
<evidence type="ECO:0000313" key="3">
    <source>
        <dbReference type="Proteomes" id="UP001596263"/>
    </source>
</evidence>
<feature type="region of interest" description="Disordered" evidence="1">
    <location>
        <begin position="72"/>
        <end position="93"/>
    </location>
</feature>
<evidence type="ECO:0000256" key="1">
    <source>
        <dbReference type="SAM" id="MobiDB-lite"/>
    </source>
</evidence>
<keyword evidence="3" id="KW-1185">Reference proteome</keyword>
<organism evidence="2 3">
    <name type="scientific">Streptomyces coerulescens</name>
    <dbReference type="NCBI Taxonomy" id="29304"/>
    <lineage>
        <taxon>Bacteria</taxon>
        <taxon>Bacillati</taxon>
        <taxon>Actinomycetota</taxon>
        <taxon>Actinomycetes</taxon>
        <taxon>Kitasatosporales</taxon>
        <taxon>Streptomycetaceae</taxon>
        <taxon>Streptomyces</taxon>
    </lineage>
</organism>
<feature type="compositionally biased region" description="Basic and acidic residues" evidence="1">
    <location>
        <begin position="76"/>
        <end position="86"/>
    </location>
</feature>
<dbReference type="RefSeq" id="WP_380857938.1">
    <property type="nucleotide sequence ID" value="NZ_JBHSKM010000019.1"/>
</dbReference>
<comment type="caution">
    <text evidence="2">The sequence shown here is derived from an EMBL/GenBank/DDBJ whole genome shotgun (WGS) entry which is preliminary data.</text>
</comment>
<dbReference type="Proteomes" id="UP001596263">
    <property type="component" value="Unassembled WGS sequence"/>
</dbReference>
<name>A0ABW0CPN8_STRCD</name>